<reference evidence="8 9" key="1">
    <citation type="submission" date="2013-12" db="EMBL/GenBank/DDBJ databases">
        <authorList>
            <consortium name="DOE Joint Genome Institute"/>
            <person name="Eisen J."/>
            <person name="Huntemann M."/>
            <person name="Han J."/>
            <person name="Chen A."/>
            <person name="Kyrpides N."/>
            <person name="Mavromatis K."/>
            <person name="Markowitz V."/>
            <person name="Palaniappan K."/>
            <person name="Ivanova N."/>
            <person name="Schaumberg A."/>
            <person name="Pati A."/>
            <person name="Liolios K."/>
            <person name="Nordberg H.P."/>
            <person name="Cantor M.N."/>
            <person name="Hua S.X."/>
            <person name="Woyke T."/>
        </authorList>
    </citation>
    <scope>NUCLEOTIDE SEQUENCE [LARGE SCALE GENOMIC DNA]</scope>
    <source>
        <strain evidence="8 9">DSM 23557</strain>
    </source>
</reference>
<dbReference type="Gene3D" id="1.10.940.10">
    <property type="entry name" value="NusB-like"/>
    <property type="match status" value="1"/>
</dbReference>
<dbReference type="KEGG" id="trd:THERU_01775"/>
<dbReference type="EMBL" id="CP007028">
    <property type="protein sequence ID" value="AHE95602.1"/>
    <property type="molecule type" value="Genomic_DNA"/>
</dbReference>
<keyword evidence="9" id="KW-1185">Reference proteome</keyword>
<dbReference type="GO" id="GO:0006353">
    <property type="term" value="P:DNA-templated transcription termination"/>
    <property type="evidence" value="ECO:0007669"/>
    <property type="project" value="UniProtKB-UniRule"/>
</dbReference>
<dbReference type="GO" id="GO:0005829">
    <property type="term" value="C:cytosol"/>
    <property type="evidence" value="ECO:0007669"/>
    <property type="project" value="TreeGrafter"/>
</dbReference>
<keyword evidence="4 6" id="KW-0805">Transcription regulation</keyword>
<dbReference type="Pfam" id="PF01029">
    <property type="entry name" value="NusB"/>
    <property type="match status" value="1"/>
</dbReference>
<dbReference type="PANTHER" id="PTHR11078:SF3">
    <property type="entry name" value="ANTITERMINATION NUSB DOMAIN-CONTAINING PROTEIN"/>
    <property type="match status" value="1"/>
</dbReference>
<comment type="function">
    <text evidence="6">Involved in transcription antitermination. Required for transcription of ribosomal RNA (rRNA) genes. Binds specifically to the boxA antiterminator sequence of the ribosomal RNA (rrn) operons.</text>
</comment>
<proteinExistence type="inferred from homology"/>
<evidence type="ECO:0000256" key="4">
    <source>
        <dbReference type="ARBA" id="ARBA00023015"/>
    </source>
</evidence>
<dbReference type="GO" id="GO:0031564">
    <property type="term" value="P:transcription antitermination"/>
    <property type="evidence" value="ECO:0007669"/>
    <property type="project" value="UniProtKB-KW"/>
</dbReference>
<evidence type="ECO:0000259" key="7">
    <source>
        <dbReference type="Pfam" id="PF01029"/>
    </source>
</evidence>
<comment type="similarity">
    <text evidence="1 6">Belongs to the NusB family.</text>
</comment>
<dbReference type="HAMAP" id="MF_00073">
    <property type="entry name" value="NusB"/>
    <property type="match status" value="1"/>
</dbReference>
<evidence type="ECO:0000256" key="5">
    <source>
        <dbReference type="ARBA" id="ARBA00023163"/>
    </source>
</evidence>
<feature type="domain" description="NusB/RsmB/TIM44" evidence="7">
    <location>
        <begin position="6"/>
        <end position="131"/>
    </location>
</feature>
<sequence length="134" mass="15732">MIYKTKAREDAFLVLYQWDIRGGSIEELIEEYLSMNRVKNSEQRRYMRKLIRTYFEHAGDIDKTISDNLENWDFDRLGYVERAILRLATAELLYAKVKNPKVVIKDYMNITNKYAGSKPSRFVNGIISKILNAG</sequence>
<dbReference type="InterPro" id="IPR035926">
    <property type="entry name" value="NusB-like_sf"/>
</dbReference>
<dbReference type="GO" id="GO:0003723">
    <property type="term" value="F:RNA binding"/>
    <property type="evidence" value="ECO:0007669"/>
    <property type="project" value="UniProtKB-UniRule"/>
</dbReference>
<protein>
    <recommendedName>
        <fullName evidence="6">Transcription antitermination protein NusB</fullName>
    </recommendedName>
    <alternativeName>
        <fullName evidence="6">Antitermination factor NusB</fullName>
    </alternativeName>
</protein>
<dbReference type="eggNOG" id="COG0781">
    <property type="taxonomic scope" value="Bacteria"/>
</dbReference>
<evidence type="ECO:0000313" key="9">
    <source>
        <dbReference type="Proteomes" id="UP000018914"/>
    </source>
</evidence>
<dbReference type="OrthoDB" id="9797817at2"/>
<dbReference type="InterPro" id="IPR011605">
    <property type="entry name" value="NusB_fam"/>
</dbReference>
<dbReference type="Proteomes" id="UP000018914">
    <property type="component" value="Chromosome"/>
</dbReference>
<dbReference type="RefSeq" id="WP_025305567.1">
    <property type="nucleotide sequence ID" value="NZ_CP007028.1"/>
</dbReference>
<dbReference type="InterPro" id="IPR006027">
    <property type="entry name" value="NusB_RsmB_TIM44"/>
</dbReference>
<evidence type="ECO:0000256" key="3">
    <source>
        <dbReference type="ARBA" id="ARBA00022884"/>
    </source>
</evidence>
<accession>W0DEC6</accession>
<evidence type="ECO:0000313" key="8">
    <source>
        <dbReference type="EMBL" id="AHE95602.1"/>
    </source>
</evidence>
<dbReference type="SUPFAM" id="SSF48013">
    <property type="entry name" value="NusB-like"/>
    <property type="match status" value="1"/>
</dbReference>
<dbReference type="AlphaFoldDB" id="W0DEC6"/>
<dbReference type="PANTHER" id="PTHR11078">
    <property type="entry name" value="N UTILIZATION SUBSTANCE PROTEIN B-RELATED"/>
    <property type="match status" value="1"/>
</dbReference>
<evidence type="ECO:0000256" key="6">
    <source>
        <dbReference type="HAMAP-Rule" id="MF_00073"/>
    </source>
</evidence>
<keyword evidence="2 6" id="KW-0889">Transcription antitermination</keyword>
<dbReference type="HOGENOM" id="CLU_087843_3_3_0"/>
<dbReference type="NCBIfam" id="TIGR01951">
    <property type="entry name" value="nusB"/>
    <property type="match status" value="1"/>
</dbReference>
<evidence type="ECO:0000256" key="1">
    <source>
        <dbReference type="ARBA" id="ARBA00005952"/>
    </source>
</evidence>
<keyword evidence="5 6" id="KW-0804">Transcription</keyword>
<keyword evidence="3 6" id="KW-0694">RNA-binding</keyword>
<dbReference type="STRING" id="75906.THERU_01775"/>
<organism evidence="9">
    <name type="scientific">Thermocrinis ruber</name>
    <dbReference type="NCBI Taxonomy" id="75906"/>
    <lineage>
        <taxon>Bacteria</taxon>
        <taxon>Pseudomonadati</taxon>
        <taxon>Aquificota</taxon>
        <taxon>Aquificia</taxon>
        <taxon>Aquificales</taxon>
        <taxon>Aquificaceae</taxon>
        <taxon>Thermocrinis</taxon>
    </lineage>
</organism>
<gene>
    <name evidence="6" type="primary">nusB</name>
    <name evidence="8" type="ORF">THERU_01775</name>
</gene>
<evidence type="ECO:0000256" key="2">
    <source>
        <dbReference type="ARBA" id="ARBA00022814"/>
    </source>
</evidence>
<name>W0DEC6_9AQUI</name>